<dbReference type="Proteomes" id="UP000831817">
    <property type="component" value="Chromosome"/>
</dbReference>
<gene>
    <name evidence="2" type="ORF">MTTB_12790</name>
</gene>
<protein>
    <recommendedName>
        <fullName evidence="4">DUF2226 domain-containing protein</fullName>
    </recommendedName>
</protein>
<dbReference type="EMBL" id="AP025698">
    <property type="protein sequence ID" value="BDH79900.1"/>
    <property type="molecule type" value="Genomic_DNA"/>
</dbReference>
<evidence type="ECO:0000313" key="3">
    <source>
        <dbReference type="Proteomes" id="UP000831817"/>
    </source>
</evidence>
<dbReference type="Pfam" id="PF09987">
    <property type="entry name" value="DUF2226"/>
    <property type="match status" value="1"/>
</dbReference>
<evidence type="ECO:0008006" key="4">
    <source>
        <dbReference type="Google" id="ProtNLM"/>
    </source>
</evidence>
<dbReference type="GeneID" id="71965808"/>
<dbReference type="RefSeq" id="WP_248564211.1">
    <property type="nucleotide sequence ID" value="NZ_AP025698.1"/>
</dbReference>
<evidence type="ECO:0000256" key="1">
    <source>
        <dbReference type="SAM" id="MobiDB-lite"/>
    </source>
</evidence>
<keyword evidence="3" id="KW-1185">Reference proteome</keyword>
<reference evidence="2 3" key="1">
    <citation type="submission" date="2022-04" db="EMBL/GenBank/DDBJ databases">
        <title>Complete genome of Methanothermobacter tenebrarum strain RMAS.</title>
        <authorList>
            <person name="Nakamura K."/>
            <person name="Oshima K."/>
            <person name="Hattori M."/>
            <person name="Kamagata Y."/>
            <person name="Takamizawa K."/>
        </authorList>
    </citation>
    <scope>NUCLEOTIDE SEQUENCE [LARGE SCALE GENOMIC DNA]</scope>
    <source>
        <strain evidence="2 3">RMAS</strain>
    </source>
</reference>
<name>A0ABM7YF15_9EURY</name>
<sequence length="319" mass="36793">MELPITRPTYVSYGDEVEFDKFLEKLARKKHNGFIRITHASSEGHIIIKDGTPVAASYDRYMKSEAMEKILEIVNKMETLIELFELKESQIDYIIDINKVYKLEPSFSRKLKPPKIEEHPKITPIKKPTPKPKEPPTEEKPTPKPKEPPTEEKPTPKPKEPPTEEKPTPKPKEAPGLAETTKKPLNREEVMKKYGLKDIDEEEVEKVLENYKGGAMTTIDIERVELTLMNKIKKAIIGIPNIKSVEVMVFLENMPELEGDMKVLIERENTGLLSRLMGGVMKEEELKEHIIDIIEMEIKKTFRGYPEIIEKFNVNIEIH</sequence>
<proteinExistence type="predicted"/>
<feature type="region of interest" description="Disordered" evidence="1">
    <location>
        <begin position="112"/>
        <end position="186"/>
    </location>
</feature>
<evidence type="ECO:0000313" key="2">
    <source>
        <dbReference type="EMBL" id="BDH79900.1"/>
    </source>
</evidence>
<feature type="compositionally biased region" description="Basic and acidic residues" evidence="1">
    <location>
        <begin position="131"/>
        <end position="173"/>
    </location>
</feature>
<organism evidence="2 3">
    <name type="scientific">Methanothermobacter tenebrarum</name>
    <dbReference type="NCBI Taxonomy" id="680118"/>
    <lineage>
        <taxon>Archaea</taxon>
        <taxon>Methanobacteriati</taxon>
        <taxon>Methanobacteriota</taxon>
        <taxon>Methanomada group</taxon>
        <taxon>Methanobacteria</taxon>
        <taxon>Methanobacteriales</taxon>
        <taxon>Methanobacteriaceae</taxon>
        <taxon>Methanothermobacter</taxon>
    </lineage>
</organism>
<dbReference type="InterPro" id="IPR019249">
    <property type="entry name" value="DUF2226"/>
</dbReference>
<accession>A0ABM7YF15</accession>